<name>A0A1C4FK91_9BACI</name>
<accession>A0A1C4FK91</accession>
<sequence length="53" mass="6232">MEFQINFVKENDKIITIKRLVLLEEPADIKLLRVLAILLLIVRCPFLSILLIR</sequence>
<proteinExistence type="predicted"/>
<evidence type="ECO:0000256" key="1">
    <source>
        <dbReference type="SAM" id="Phobius"/>
    </source>
</evidence>
<evidence type="ECO:0000313" key="2">
    <source>
        <dbReference type="EMBL" id="SCC56429.1"/>
    </source>
</evidence>
<gene>
    <name evidence="2" type="ORF">BC05F1_04508</name>
</gene>
<keyword evidence="1" id="KW-0812">Transmembrane</keyword>
<reference evidence="3" key="1">
    <citation type="submission" date="2016-08" db="EMBL/GenBank/DDBJ databases">
        <authorList>
            <person name="Loux V."/>
            <person name="Rue O."/>
        </authorList>
    </citation>
    <scope>NUCLEOTIDE SEQUENCE [LARGE SCALE GENOMIC DNA]</scope>
    <source>
        <strain evidence="3">INRA Bc05-F1</strain>
    </source>
</reference>
<dbReference type="EMBL" id="FMBE01000015">
    <property type="protein sequence ID" value="SCC56429.1"/>
    <property type="molecule type" value="Genomic_DNA"/>
</dbReference>
<dbReference type="Proteomes" id="UP000196052">
    <property type="component" value="Unassembled WGS sequence"/>
</dbReference>
<organism evidence="2 3">
    <name type="scientific">Bacillus wiedmannii</name>
    <dbReference type="NCBI Taxonomy" id="1890302"/>
    <lineage>
        <taxon>Bacteria</taxon>
        <taxon>Bacillati</taxon>
        <taxon>Bacillota</taxon>
        <taxon>Bacilli</taxon>
        <taxon>Bacillales</taxon>
        <taxon>Bacillaceae</taxon>
        <taxon>Bacillus</taxon>
        <taxon>Bacillus cereus group</taxon>
    </lineage>
</organism>
<keyword evidence="1" id="KW-0472">Membrane</keyword>
<evidence type="ECO:0000313" key="3">
    <source>
        <dbReference type="Proteomes" id="UP000196052"/>
    </source>
</evidence>
<dbReference type="AlphaFoldDB" id="A0A1C4FK91"/>
<keyword evidence="1" id="KW-1133">Transmembrane helix</keyword>
<protein>
    <submittedName>
        <fullName evidence="2">Uncharacterized protein</fullName>
    </submittedName>
</protein>
<feature type="transmembrane region" description="Helical" evidence="1">
    <location>
        <begin position="31"/>
        <end position="52"/>
    </location>
</feature>